<protein>
    <submittedName>
        <fullName evidence="3">Thioredoxin-like protein</fullName>
    </submittedName>
</protein>
<dbReference type="RefSeq" id="WP_106136061.1">
    <property type="nucleotide sequence ID" value="NZ_PVTE01000001.1"/>
</dbReference>
<organism evidence="3 4">
    <name type="scientific">Spirosoma oryzae</name>
    <dbReference type="NCBI Taxonomy" id="1469603"/>
    <lineage>
        <taxon>Bacteria</taxon>
        <taxon>Pseudomonadati</taxon>
        <taxon>Bacteroidota</taxon>
        <taxon>Cytophagia</taxon>
        <taxon>Cytophagales</taxon>
        <taxon>Cytophagaceae</taxon>
        <taxon>Spirosoma</taxon>
    </lineage>
</organism>
<dbReference type="EMBL" id="PVTE01000001">
    <property type="protein sequence ID" value="PRY47330.1"/>
    <property type="molecule type" value="Genomic_DNA"/>
</dbReference>
<dbReference type="Gene3D" id="3.40.30.10">
    <property type="entry name" value="Glutaredoxin"/>
    <property type="match status" value="1"/>
</dbReference>
<proteinExistence type="predicted"/>
<dbReference type="PANTHER" id="PTHR15337:SF11">
    <property type="entry name" value="THIOREDOXIN DOMAIN-CONTAINING PROTEIN"/>
    <property type="match status" value="1"/>
</dbReference>
<dbReference type="AlphaFoldDB" id="A0A2T0TNP6"/>
<name>A0A2T0TNP6_9BACT</name>
<dbReference type="Pfam" id="PF13899">
    <property type="entry name" value="Thioredoxin_7"/>
    <property type="match status" value="1"/>
</dbReference>
<evidence type="ECO:0000259" key="2">
    <source>
        <dbReference type="PROSITE" id="PS51352"/>
    </source>
</evidence>
<dbReference type="Proteomes" id="UP000238375">
    <property type="component" value="Unassembled WGS sequence"/>
</dbReference>
<dbReference type="PANTHER" id="PTHR15337">
    <property type="entry name" value="ANTERIOR GRADIENT PROTEIN-RELATED"/>
    <property type="match status" value="1"/>
</dbReference>
<keyword evidence="1" id="KW-0732">Signal</keyword>
<reference evidence="3 4" key="1">
    <citation type="submission" date="2018-03" db="EMBL/GenBank/DDBJ databases">
        <title>Genomic Encyclopedia of Archaeal and Bacterial Type Strains, Phase II (KMG-II): from individual species to whole genera.</title>
        <authorList>
            <person name="Goeker M."/>
        </authorList>
    </citation>
    <scope>NUCLEOTIDE SEQUENCE [LARGE SCALE GENOMIC DNA]</scope>
    <source>
        <strain evidence="3 4">DSM 28354</strain>
    </source>
</reference>
<gene>
    <name evidence="3" type="ORF">CLV58_101398</name>
</gene>
<sequence length="147" mass="16774">MNAFILQLLTLLTMTTSGWQLNFEQARVEAEQRHKLILLNFSGSDWCGPCIKLKKDVFESAEFTQFSEEHLVLVRADFPRSSKNKLDARQEAHNEALAEKYNRQGKFPFTVLLAPDGRVLKEWDGYPQSLTVDSFVASIRAVTPARN</sequence>
<evidence type="ECO:0000313" key="3">
    <source>
        <dbReference type="EMBL" id="PRY47330.1"/>
    </source>
</evidence>
<keyword evidence="4" id="KW-1185">Reference proteome</keyword>
<evidence type="ECO:0000313" key="4">
    <source>
        <dbReference type="Proteomes" id="UP000238375"/>
    </source>
</evidence>
<evidence type="ECO:0000256" key="1">
    <source>
        <dbReference type="ARBA" id="ARBA00022729"/>
    </source>
</evidence>
<dbReference type="InterPro" id="IPR013766">
    <property type="entry name" value="Thioredoxin_domain"/>
</dbReference>
<dbReference type="PROSITE" id="PS51352">
    <property type="entry name" value="THIOREDOXIN_2"/>
    <property type="match status" value="1"/>
</dbReference>
<comment type="caution">
    <text evidence="3">The sequence shown here is derived from an EMBL/GenBank/DDBJ whole genome shotgun (WGS) entry which is preliminary data.</text>
</comment>
<dbReference type="OrthoDB" id="981626at2"/>
<dbReference type="InterPro" id="IPR051099">
    <property type="entry name" value="AGR/TXD"/>
</dbReference>
<accession>A0A2T0TNP6</accession>
<dbReference type="InterPro" id="IPR036249">
    <property type="entry name" value="Thioredoxin-like_sf"/>
</dbReference>
<dbReference type="SUPFAM" id="SSF52833">
    <property type="entry name" value="Thioredoxin-like"/>
    <property type="match status" value="1"/>
</dbReference>
<feature type="domain" description="Thioredoxin" evidence="2">
    <location>
        <begin position="3"/>
        <end position="144"/>
    </location>
</feature>